<protein>
    <submittedName>
        <fullName evidence="1">Uncharacterized protein</fullName>
    </submittedName>
</protein>
<dbReference type="Proteomes" id="UP000265703">
    <property type="component" value="Unassembled WGS sequence"/>
</dbReference>
<keyword evidence="2" id="KW-1185">Reference proteome</keyword>
<dbReference type="OrthoDB" id="10547415at2759"/>
<accession>A0A397TAJ2</accession>
<evidence type="ECO:0000313" key="2">
    <source>
        <dbReference type="Proteomes" id="UP000265703"/>
    </source>
</evidence>
<dbReference type="AlphaFoldDB" id="A0A397TAJ2"/>
<reference evidence="1 2" key="1">
    <citation type="submission" date="2018-06" db="EMBL/GenBank/DDBJ databases">
        <title>Comparative genomics reveals the genomic features of Rhizophagus irregularis, R. cerebriforme, R. diaphanum and Gigaspora rosea, and their symbiotic lifestyle signature.</title>
        <authorList>
            <person name="Morin E."/>
            <person name="San Clemente H."/>
            <person name="Chen E.C.H."/>
            <person name="De La Providencia I."/>
            <person name="Hainaut M."/>
            <person name="Kuo A."/>
            <person name="Kohler A."/>
            <person name="Murat C."/>
            <person name="Tang N."/>
            <person name="Roy S."/>
            <person name="Loubradou J."/>
            <person name="Henrissat B."/>
            <person name="Grigoriev I.V."/>
            <person name="Corradi N."/>
            <person name="Roux C."/>
            <person name="Martin F.M."/>
        </authorList>
    </citation>
    <scope>NUCLEOTIDE SEQUENCE [LARGE SCALE GENOMIC DNA]</scope>
    <source>
        <strain evidence="1 2">DAOM 227022</strain>
    </source>
</reference>
<organism evidence="1 2">
    <name type="scientific">Glomus cerebriforme</name>
    <dbReference type="NCBI Taxonomy" id="658196"/>
    <lineage>
        <taxon>Eukaryota</taxon>
        <taxon>Fungi</taxon>
        <taxon>Fungi incertae sedis</taxon>
        <taxon>Mucoromycota</taxon>
        <taxon>Glomeromycotina</taxon>
        <taxon>Glomeromycetes</taxon>
        <taxon>Glomerales</taxon>
        <taxon>Glomeraceae</taxon>
        <taxon>Glomus</taxon>
    </lineage>
</organism>
<sequence length="58" mass="6953">MPATRRLGQAVPIRSSKWWLTRVVRLRHEYVLRESSSWSWRDCLRDRRDRQGSSPSIA</sequence>
<proteinExistence type="predicted"/>
<comment type="caution">
    <text evidence="1">The sequence shown here is derived from an EMBL/GenBank/DDBJ whole genome shotgun (WGS) entry which is preliminary data.</text>
</comment>
<dbReference type="EMBL" id="QKYT01000065">
    <property type="protein sequence ID" value="RIA95258.1"/>
    <property type="molecule type" value="Genomic_DNA"/>
</dbReference>
<gene>
    <name evidence="1" type="ORF">C1645_816992</name>
</gene>
<evidence type="ECO:0000313" key="1">
    <source>
        <dbReference type="EMBL" id="RIA95258.1"/>
    </source>
</evidence>
<name>A0A397TAJ2_9GLOM</name>